<name>A0A8J7GDJ5_9ACTN</name>
<evidence type="ECO:0000313" key="3">
    <source>
        <dbReference type="Proteomes" id="UP000622552"/>
    </source>
</evidence>
<dbReference type="SUPFAM" id="SSF56112">
    <property type="entry name" value="Protein kinase-like (PK-like)"/>
    <property type="match status" value="1"/>
</dbReference>
<dbReference type="Proteomes" id="UP000622552">
    <property type="component" value="Unassembled WGS sequence"/>
</dbReference>
<dbReference type="InterPro" id="IPR002575">
    <property type="entry name" value="Aminoglycoside_PTrfase"/>
</dbReference>
<dbReference type="Pfam" id="PF01636">
    <property type="entry name" value="APH"/>
    <property type="match status" value="1"/>
</dbReference>
<dbReference type="Gene3D" id="3.90.1200.10">
    <property type="match status" value="1"/>
</dbReference>
<comment type="caution">
    <text evidence="2">The sequence shown here is derived from an EMBL/GenBank/DDBJ whole genome shotgun (WGS) entry which is preliminary data.</text>
</comment>
<evidence type="ECO:0000313" key="2">
    <source>
        <dbReference type="EMBL" id="MBG6136045.1"/>
    </source>
</evidence>
<dbReference type="InterPro" id="IPR011009">
    <property type="entry name" value="Kinase-like_dom_sf"/>
</dbReference>
<sequence length="305" mass="32268">MIPTSVRNLLLEQLLADSNLELEHHEMMRVWRLSGVERLHLAGGGSLVFKYAARPFTTEHQWLSHAAAVGVSAPRLVAATLRDDHLGMLIDDLGPPARVATVADLLKIAPALHSAPGRPAGGLLATVDLACLTQVGRQALDALRAQGRFAGAAGISRSLAQLERVTRRRVAGANMPPFGLCHGELHHSALHINQTGHVTVLDWAMAHTGPGLLDLASWFGTRTVPDQPAARRLLYGYVAAGGSAVGLAERGGLAAEVWAMGWHRVRAAAWFLTGAANGVHGPETDIAHAAIVNRQLITAAGLLDA</sequence>
<reference evidence="2" key="1">
    <citation type="submission" date="2020-11" db="EMBL/GenBank/DDBJ databases">
        <title>Sequencing the genomes of 1000 actinobacteria strains.</title>
        <authorList>
            <person name="Klenk H.-P."/>
        </authorList>
    </citation>
    <scope>NUCLEOTIDE SEQUENCE</scope>
    <source>
        <strain evidence="2">DSM 45356</strain>
    </source>
</reference>
<keyword evidence="3" id="KW-1185">Reference proteome</keyword>
<evidence type="ECO:0000259" key="1">
    <source>
        <dbReference type="Pfam" id="PF01636"/>
    </source>
</evidence>
<dbReference type="RefSeq" id="WP_197003085.1">
    <property type="nucleotide sequence ID" value="NZ_BONS01000001.1"/>
</dbReference>
<gene>
    <name evidence="2" type="ORF">IW245_002239</name>
</gene>
<organism evidence="2 3">
    <name type="scientific">Longispora fulva</name>
    <dbReference type="NCBI Taxonomy" id="619741"/>
    <lineage>
        <taxon>Bacteria</taxon>
        <taxon>Bacillati</taxon>
        <taxon>Actinomycetota</taxon>
        <taxon>Actinomycetes</taxon>
        <taxon>Micromonosporales</taxon>
        <taxon>Micromonosporaceae</taxon>
        <taxon>Longispora</taxon>
    </lineage>
</organism>
<dbReference type="EMBL" id="JADOUF010000001">
    <property type="protein sequence ID" value="MBG6136045.1"/>
    <property type="molecule type" value="Genomic_DNA"/>
</dbReference>
<accession>A0A8J7GDJ5</accession>
<dbReference type="AlphaFoldDB" id="A0A8J7GDJ5"/>
<proteinExistence type="predicted"/>
<protein>
    <recommendedName>
        <fullName evidence="1">Aminoglycoside phosphotransferase domain-containing protein</fullName>
    </recommendedName>
</protein>
<feature type="domain" description="Aminoglycoside phosphotransferase" evidence="1">
    <location>
        <begin position="52"/>
        <end position="228"/>
    </location>
</feature>